<organism evidence="6 7">
    <name type="scientific">Thiorhodococcus minor</name>
    <dbReference type="NCBI Taxonomy" id="57489"/>
    <lineage>
        <taxon>Bacteria</taxon>
        <taxon>Pseudomonadati</taxon>
        <taxon>Pseudomonadota</taxon>
        <taxon>Gammaproteobacteria</taxon>
        <taxon>Chromatiales</taxon>
        <taxon>Chromatiaceae</taxon>
        <taxon>Thiorhodococcus</taxon>
    </lineage>
</organism>
<evidence type="ECO:0000259" key="5">
    <source>
        <dbReference type="SMART" id="SM00331"/>
    </source>
</evidence>
<evidence type="ECO:0000256" key="3">
    <source>
        <dbReference type="SAM" id="MobiDB-lite"/>
    </source>
</evidence>
<accession>A0A6M0JVV6</accession>
<keyword evidence="7" id="KW-1185">Reference proteome</keyword>
<evidence type="ECO:0000313" key="6">
    <source>
        <dbReference type="EMBL" id="NEV61051.1"/>
    </source>
</evidence>
<gene>
    <name evidence="6" type="ORF">G3446_03905</name>
</gene>
<comment type="caution">
    <text evidence="6">The sequence shown here is derived from an EMBL/GenBank/DDBJ whole genome shotgun (WGS) entry which is preliminary data.</text>
</comment>
<feature type="region of interest" description="Disordered" evidence="3">
    <location>
        <begin position="1"/>
        <end position="20"/>
    </location>
</feature>
<evidence type="ECO:0000313" key="7">
    <source>
        <dbReference type="Proteomes" id="UP000483379"/>
    </source>
</evidence>
<feature type="domain" description="PPM-type phosphatase" evidence="5">
    <location>
        <begin position="338"/>
        <end position="571"/>
    </location>
</feature>
<dbReference type="EMBL" id="JAAIJQ010000007">
    <property type="protein sequence ID" value="NEV61051.1"/>
    <property type="molecule type" value="Genomic_DNA"/>
</dbReference>
<keyword evidence="4" id="KW-0472">Membrane</keyword>
<reference evidence="6 7" key="1">
    <citation type="submission" date="2020-02" db="EMBL/GenBank/DDBJ databases">
        <title>Genome sequences of Thiorhodococcus mannitoliphagus and Thiorhodococcus minor, purple sulfur photosynthetic bacteria in the gammaproteobacterial family, Chromatiaceae.</title>
        <authorList>
            <person name="Aviles F.A."/>
            <person name="Meyer T.E."/>
            <person name="Kyndt J.A."/>
        </authorList>
    </citation>
    <scope>NUCLEOTIDE SEQUENCE [LARGE SCALE GENOMIC DNA]</scope>
    <source>
        <strain evidence="6 7">DSM 11518</strain>
    </source>
</reference>
<evidence type="ECO:0000256" key="1">
    <source>
        <dbReference type="ARBA" id="ARBA00022801"/>
    </source>
</evidence>
<dbReference type="Pfam" id="PF07228">
    <property type="entry name" value="SpoIIE"/>
    <property type="match status" value="1"/>
</dbReference>
<dbReference type="Gene3D" id="3.60.40.10">
    <property type="entry name" value="PPM-type phosphatase domain"/>
    <property type="match status" value="1"/>
</dbReference>
<dbReference type="SUPFAM" id="SSF81606">
    <property type="entry name" value="PP2C-like"/>
    <property type="match status" value="1"/>
</dbReference>
<dbReference type="InterPro" id="IPR036457">
    <property type="entry name" value="PPM-type-like_dom_sf"/>
</dbReference>
<keyword evidence="2" id="KW-0175">Coiled coil</keyword>
<evidence type="ECO:0000256" key="2">
    <source>
        <dbReference type="SAM" id="Coils"/>
    </source>
</evidence>
<dbReference type="SMART" id="SM00331">
    <property type="entry name" value="PP2C_SIG"/>
    <property type="match status" value="1"/>
</dbReference>
<dbReference type="RefSeq" id="WP_164451095.1">
    <property type="nucleotide sequence ID" value="NZ_JAAIJQ010000007.1"/>
</dbReference>
<dbReference type="InterPro" id="IPR052016">
    <property type="entry name" value="Bact_Sigma-Reg"/>
</dbReference>
<sequence>MSGKTSSGPRLGTPERAGPHLGAVPPLRGLTFKQAAVTLFIVLALGMIIGVIELVLDWRMVREDVEQGTERTLALVEGSASEAAYQLHPALGRELVEGLFAFDTVRRVELRDDFGQVLASAERERRTSGDMRAWRWLFADVIHFQRRLQYDVPGGGLTAVGVLELDLSADVLAQRFLRQALRDSILGLARALFISVLVVIIFYFMITRPLLALSGAIARVDPALPGAWSPPPALGRRRDELGLLLGHLKTLLQASQDGLDARDRAEREFTALTQELEARVQARTRDLERQKREVERALGQLDSAHQRLSEANGRLLESHRYARRIQTAMLPPKDALDAVVAEIEILWEPLHLVGGDWYWLERRGDLNLILVADCTGHGVPGAFITLVLASATQQVLRESPDWSPAEILAALDREVRARLHQDRAGPASADWESDDGLDAALLLWGGRDRRMRFAGVGGIPLVKIAPTGEASTIRGARGHLGYQSLSSPRRILNHEIEIEPGATFYLMTDGITDQMGTTPRRLLGRRCVVEWLQGSAALDLSDQVRGLCAMLERYRGEESRRDDMTLVALRPL</sequence>
<dbReference type="GO" id="GO:0016791">
    <property type="term" value="F:phosphatase activity"/>
    <property type="evidence" value="ECO:0007669"/>
    <property type="project" value="TreeGrafter"/>
</dbReference>
<dbReference type="Proteomes" id="UP000483379">
    <property type="component" value="Unassembled WGS sequence"/>
</dbReference>
<proteinExistence type="predicted"/>
<dbReference type="PANTHER" id="PTHR43156">
    <property type="entry name" value="STAGE II SPORULATION PROTEIN E-RELATED"/>
    <property type="match status" value="1"/>
</dbReference>
<evidence type="ECO:0000256" key="4">
    <source>
        <dbReference type="SAM" id="Phobius"/>
    </source>
</evidence>
<feature type="transmembrane region" description="Helical" evidence="4">
    <location>
        <begin position="35"/>
        <end position="56"/>
    </location>
</feature>
<feature type="coiled-coil region" evidence="2">
    <location>
        <begin position="273"/>
        <end position="307"/>
    </location>
</feature>
<keyword evidence="4" id="KW-1133">Transmembrane helix</keyword>
<keyword evidence="1" id="KW-0378">Hydrolase</keyword>
<feature type="transmembrane region" description="Helical" evidence="4">
    <location>
        <begin position="185"/>
        <end position="206"/>
    </location>
</feature>
<dbReference type="PANTHER" id="PTHR43156:SF9">
    <property type="entry name" value="HAMP DOMAIN-CONTAINING PROTEIN"/>
    <property type="match status" value="1"/>
</dbReference>
<dbReference type="InterPro" id="IPR001932">
    <property type="entry name" value="PPM-type_phosphatase-like_dom"/>
</dbReference>
<keyword evidence="4" id="KW-0812">Transmembrane</keyword>
<protein>
    <submittedName>
        <fullName evidence="6">SpoIIE family protein phosphatase</fullName>
    </submittedName>
</protein>
<dbReference type="AlphaFoldDB" id="A0A6M0JVV6"/>
<name>A0A6M0JVV6_9GAMM</name>